<proteinExistence type="predicted"/>
<sequence length="653" mass="73193">MNEPTPHPESPLSTGQGPKPLVFVQGVLSAAQIREACDGFVNAPICVEARSMAGFHGDPNVRHISEFGPTDPTDSARVLARDWVAELSATVLKSTGKPVYQSFTYGGISAWWFLEIAFQEPAYLALRRQEALRKAAAANGDLGWVSLGGSLYDRLPVMEEPLKGLRKRTRAKMRLDIDTVRSIANRQSLKDFRDGMRRKARDLYRGLWLAQQKRADVFSVIELENLRRHVNLADDSVAAVLPYAEDVIEQTHKALGDRYSVHAKRDVDVPSEGWDFLRAPLPPLTIKSLPPAFLQPLRELYELSRPVIGGYLTLPVLVEIMTVRLAEFDAYLQVLRKIKPKALFMYNWEGVFRPLTTAALMSGCRVVGVQQALGPYLHALDHKRFGYYSAANPMGFAAPHKIALWGDMHKEQFLDFGYGEDQLVVTGYARVDKHARLREHSVESRDARLKRLKLPTDCRYLMFTGQSKVLDTLLLRDDHFIETISTLCRLGQEFNFRIIMKPWTSDDMPLIEKIATLNRDRIWIAPQDVVLGNADLLAVTDWVVGTFSSILGEATVAGNACVLLNYPESRYYFDLPHVENYRGMMPFVDQPQDLEAALRPLLESEALRQGSVEAARKLAPRIFGPCDGQAASRIAALVLQEAGVRPDANGLDL</sequence>
<dbReference type="EMBL" id="CP014060">
    <property type="protein sequence ID" value="AMG38123.1"/>
    <property type="molecule type" value="Genomic_DNA"/>
</dbReference>
<dbReference type="AlphaFoldDB" id="A0A109XX96"/>
<name>A0A109XX96_ALCXX</name>
<reference evidence="2" key="1">
    <citation type="submission" date="2015-12" db="EMBL/GenBank/DDBJ databases">
        <title>FDA dAtabase for Regulatory Grade micrObial Sequences (FDA-ARGOS): Supporting development and validation of Infectious Disease Dx tests.</title>
        <authorList>
            <person name="Case J."/>
            <person name="Tallon L."/>
            <person name="Sadzewicz L."/>
            <person name="Sengamalay N."/>
            <person name="Ott S."/>
            <person name="Godinez A."/>
            <person name="Nagaraj S."/>
            <person name="Nadendla S."/>
            <person name="Sichtig H."/>
        </authorList>
    </citation>
    <scope>NUCLEOTIDE SEQUENCE [LARGE SCALE GENOMIC DNA]</scope>
    <source>
        <strain evidence="2">FDAARGOS_147</strain>
    </source>
</reference>
<protein>
    <submittedName>
        <fullName evidence="1">Uncharacterized protein</fullName>
    </submittedName>
</protein>
<evidence type="ECO:0000313" key="1">
    <source>
        <dbReference type="EMBL" id="AMG38123.1"/>
    </source>
</evidence>
<organism evidence="1 2">
    <name type="scientific">Alcaligenes xylosoxydans xylosoxydans</name>
    <name type="common">Achromobacter xylosoxidans</name>
    <dbReference type="NCBI Taxonomy" id="85698"/>
    <lineage>
        <taxon>Bacteria</taxon>
        <taxon>Pseudomonadati</taxon>
        <taxon>Pseudomonadota</taxon>
        <taxon>Betaproteobacteria</taxon>
        <taxon>Burkholderiales</taxon>
        <taxon>Alcaligenaceae</taxon>
        <taxon>Achromobacter</taxon>
    </lineage>
</organism>
<evidence type="ECO:0000313" key="2">
    <source>
        <dbReference type="Proteomes" id="UP000060602"/>
    </source>
</evidence>
<dbReference type="RefSeq" id="WP_061072961.1">
    <property type="nucleotide sequence ID" value="NZ_CP014060.2"/>
</dbReference>
<dbReference type="Proteomes" id="UP000060602">
    <property type="component" value="Chromosome"/>
</dbReference>
<gene>
    <name evidence="1" type="ORF">AL504_20140</name>
</gene>
<dbReference type="SUPFAM" id="SSF53756">
    <property type="entry name" value="UDP-Glycosyltransferase/glycogen phosphorylase"/>
    <property type="match status" value="1"/>
</dbReference>
<accession>A0A109XX96</accession>